<dbReference type="GO" id="GO:0008757">
    <property type="term" value="F:S-adenosylmethionine-dependent methyltransferase activity"/>
    <property type="evidence" value="ECO:0007669"/>
    <property type="project" value="InterPro"/>
</dbReference>
<evidence type="ECO:0000313" key="2">
    <source>
        <dbReference type="EMBL" id="QFG70063.1"/>
    </source>
</evidence>
<dbReference type="InterPro" id="IPR029063">
    <property type="entry name" value="SAM-dependent_MTases_sf"/>
</dbReference>
<dbReference type="InterPro" id="IPR050508">
    <property type="entry name" value="Methyltransf_Superfamily"/>
</dbReference>
<dbReference type="EMBL" id="CP044427">
    <property type="protein sequence ID" value="QFG70063.1"/>
    <property type="molecule type" value="Genomic_DNA"/>
</dbReference>
<dbReference type="PANTHER" id="PTHR42912">
    <property type="entry name" value="METHYLTRANSFERASE"/>
    <property type="match status" value="1"/>
</dbReference>
<dbReference type="Pfam" id="PF08241">
    <property type="entry name" value="Methyltransf_11"/>
    <property type="match status" value="1"/>
</dbReference>
<dbReference type="SUPFAM" id="SSF53335">
    <property type="entry name" value="S-adenosyl-L-methionine-dependent methyltransferases"/>
    <property type="match status" value="1"/>
</dbReference>
<keyword evidence="3" id="KW-1185">Reference proteome</keyword>
<dbReference type="Gene3D" id="3.40.50.150">
    <property type="entry name" value="Vaccinia Virus protein VP39"/>
    <property type="match status" value="1"/>
</dbReference>
<accession>A0A5J6VA19</accession>
<dbReference type="InterPro" id="IPR013216">
    <property type="entry name" value="Methyltransf_11"/>
</dbReference>
<protein>
    <submittedName>
        <fullName evidence="2">Class I SAM-dependent methyltransferase</fullName>
    </submittedName>
</protein>
<reference evidence="2 3" key="1">
    <citation type="submission" date="2019-09" db="EMBL/GenBank/DDBJ databases">
        <title>Serinicoccus pratensis sp. nov., isolated from meadow soil.</title>
        <authorList>
            <person name="Zhang W."/>
        </authorList>
    </citation>
    <scope>NUCLEOTIDE SEQUENCE [LARGE SCALE GENOMIC DNA]</scope>
    <source>
        <strain evidence="2 3">W204</strain>
    </source>
</reference>
<name>A0A5J6VA19_9MICO</name>
<evidence type="ECO:0000313" key="3">
    <source>
        <dbReference type="Proteomes" id="UP000326546"/>
    </source>
</evidence>
<dbReference type="KEGG" id="serw:FY030_00725"/>
<proteinExistence type="predicted"/>
<dbReference type="Proteomes" id="UP000326546">
    <property type="component" value="Chromosome"/>
</dbReference>
<keyword evidence="2" id="KW-0808">Transferase</keyword>
<dbReference type="CDD" id="cd02440">
    <property type="entry name" value="AdoMet_MTases"/>
    <property type="match status" value="1"/>
</dbReference>
<dbReference type="AlphaFoldDB" id="A0A5J6VA19"/>
<evidence type="ECO:0000259" key="1">
    <source>
        <dbReference type="Pfam" id="PF08241"/>
    </source>
</evidence>
<sequence>MWGRIRVVDFEDFIRAGNQGVDPALYEIENAAIDRRGLLWAALQRQGPWEGRVLLDLGCGSGFWLPRYEGAAEVIGVEPDANLLDLARARPGRARVLHGSAEHIPLADDSVDVVHARFAYFFPHHGFDPTPGLVEVGRVLKPGGRLVVIDNDTEEGEFASLLKASPWAASQGQDTYALHWWADKGARTTPVMSSWEFDTRADLEAVLHLEFPQDVADDWLHEHPDRTGLSYGNLLHTWTNA</sequence>
<dbReference type="GO" id="GO:0032259">
    <property type="term" value="P:methylation"/>
    <property type="evidence" value="ECO:0007669"/>
    <property type="project" value="UniProtKB-KW"/>
</dbReference>
<feature type="domain" description="Methyltransferase type 11" evidence="1">
    <location>
        <begin position="55"/>
        <end position="148"/>
    </location>
</feature>
<organism evidence="2 3">
    <name type="scientific">Ornithinimicrobium pratense</name>
    <dbReference type="NCBI Taxonomy" id="2593973"/>
    <lineage>
        <taxon>Bacteria</taxon>
        <taxon>Bacillati</taxon>
        <taxon>Actinomycetota</taxon>
        <taxon>Actinomycetes</taxon>
        <taxon>Micrococcales</taxon>
        <taxon>Ornithinimicrobiaceae</taxon>
        <taxon>Ornithinimicrobium</taxon>
    </lineage>
</organism>
<gene>
    <name evidence="2" type="ORF">FY030_00725</name>
</gene>
<dbReference type="OrthoDB" id="9797252at2"/>
<keyword evidence="2" id="KW-0489">Methyltransferase</keyword>